<gene>
    <name evidence="2" type="ORF">H072_281</name>
</gene>
<reference evidence="2 3" key="1">
    <citation type="journal article" date="2013" name="PLoS Genet.">
        <title>Genomic mechanisms accounting for the adaptation to parasitism in nematode-trapping fungi.</title>
        <authorList>
            <person name="Meerupati T."/>
            <person name="Andersson K.M."/>
            <person name="Friman E."/>
            <person name="Kumar D."/>
            <person name="Tunlid A."/>
            <person name="Ahren D."/>
        </authorList>
    </citation>
    <scope>NUCLEOTIDE SEQUENCE [LARGE SCALE GENOMIC DNA]</scope>
    <source>
        <strain evidence="2 3">CBS 200.50</strain>
    </source>
</reference>
<proteinExistence type="predicted"/>
<dbReference type="EMBL" id="AQGS01000003">
    <property type="protein sequence ID" value="EPS45767.1"/>
    <property type="molecule type" value="Genomic_DNA"/>
</dbReference>
<protein>
    <recommendedName>
        <fullName evidence="4">Ecp2 effector protein domain-containing protein</fullName>
    </recommendedName>
</protein>
<feature type="chain" id="PRO_5004562087" description="Ecp2 effector protein domain-containing protein" evidence="1">
    <location>
        <begin position="22"/>
        <end position="120"/>
    </location>
</feature>
<evidence type="ECO:0008006" key="4">
    <source>
        <dbReference type="Google" id="ProtNLM"/>
    </source>
</evidence>
<evidence type="ECO:0000313" key="3">
    <source>
        <dbReference type="Proteomes" id="UP000015100"/>
    </source>
</evidence>
<accession>S8CDJ0</accession>
<keyword evidence="3" id="KW-1185">Reference proteome</keyword>
<feature type="signal peptide" evidence="1">
    <location>
        <begin position="1"/>
        <end position="21"/>
    </location>
</feature>
<dbReference type="Proteomes" id="UP000015100">
    <property type="component" value="Unassembled WGS sequence"/>
</dbReference>
<name>S8CDJ0_DACHA</name>
<reference evidence="3" key="2">
    <citation type="submission" date="2013-04" db="EMBL/GenBank/DDBJ databases">
        <title>Genomic mechanisms accounting for the adaptation to parasitism in nematode-trapping fungi.</title>
        <authorList>
            <person name="Ahren D.G."/>
        </authorList>
    </citation>
    <scope>NUCLEOTIDE SEQUENCE [LARGE SCALE GENOMIC DNA]</scope>
    <source>
        <strain evidence="3">CBS 200.50</strain>
    </source>
</reference>
<sequence>MLSSHLSFLIPFTAFISLSSAWDTIAMDEYPTSDCTGQMLYTHWPSVTDCIDVDYATNSLWINTGSGYFAGVPVAHAAGRCPGTHRIGRMPGLNDTGGCVDINTMFPEKWGGRIRSVLFQ</sequence>
<keyword evidence="1" id="KW-0732">Signal</keyword>
<dbReference type="AlphaFoldDB" id="S8CDJ0"/>
<dbReference type="HOGENOM" id="CLU_2049614_0_0_1"/>
<evidence type="ECO:0000256" key="1">
    <source>
        <dbReference type="SAM" id="SignalP"/>
    </source>
</evidence>
<organism evidence="2 3">
    <name type="scientific">Dactylellina haptotyla (strain CBS 200.50)</name>
    <name type="common">Nematode-trapping fungus</name>
    <name type="synonym">Monacrosporium haptotylum</name>
    <dbReference type="NCBI Taxonomy" id="1284197"/>
    <lineage>
        <taxon>Eukaryota</taxon>
        <taxon>Fungi</taxon>
        <taxon>Dikarya</taxon>
        <taxon>Ascomycota</taxon>
        <taxon>Pezizomycotina</taxon>
        <taxon>Orbiliomycetes</taxon>
        <taxon>Orbiliales</taxon>
        <taxon>Orbiliaceae</taxon>
        <taxon>Dactylellina</taxon>
    </lineage>
</organism>
<comment type="caution">
    <text evidence="2">The sequence shown here is derived from an EMBL/GenBank/DDBJ whole genome shotgun (WGS) entry which is preliminary data.</text>
</comment>
<dbReference type="OrthoDB" id="5404773at2759"/>
<evidence type="ECO:0000313" key="2">
    <source>
        <dbReference type="EMBL" id="EPS45767.1"/>
    </source>
</evidence>